<proteinExistence type="predicted"/>
<dbReference type="SMART" id="SM00711">
    <property type="entry name" value="TDU"/>
    <property type="match status" value="2"/>
</dbReference>
<dbReference type="HOGENOM" id="CLU_1708242_0_0_1"/>
<dbReference type="STRING" id="51511.ENSCSAVP00000002490"/>
<feature type="region of interest" description="Disordered" evidence="2">
    <location>
        <begin position="1"/>
        <end position="124"/>
    </location>
</feature>
<name>H2YAZ2_CIOSA</name>
<reference evidence="3" key="2">
    <citation type="submission" date="2025-08" db="UniProtKB">
        <authorList>
            <consortium name="Ensembl"/>
        </authorList>
    </citation>
    <scope>IDENTIFICATION</scope>
</reference>
<organism evidence="3 4">
    <name type="scientific">Ciona savignyi</name>
    <name type="common">Pacific transparent sea squirt</name>
    <dbReference type="NCBI Taxonomy" id="51511"/>
    <lineage>
        <taxon>Eukaryota</taxon>
        <taxon>Metazoa</taxon>
        <taxon>Chordata</taxon>
        <taxon>Tunicata</taxon>
        <taxon>Ascidiacea</taxon>
        <taxon>Phlebobranchia</taxon>
        <taxon>Cionidae</taxon>
        <taxon>Ciona</taxon>
    </lineage>
</organism>
<feature type="compositionally biased region" description="Polar residues" evidence="2">
    <location>
        <begin position="42"/>
        <end position="56"/>
    </location>
</feature>
<evidence type="ECO:0000256" key="1">
    <source>
        <dbReference type="ARBA" id="ARBA00002229"/>
    </source>
</evidence>
<dbReference type="GO" id="GO:0001223">
    <property type="term" value="F:transcription coactivator binding"/>
    <property type="evidence" value="ECO:0007669"/>
    <property type="project" value="TreeGrafter"/>
</dbReference>
<dbReference type="InParanoid" id="H2YAZ2"/>
<dbReference type="AlphaFoldDB" id="H2YAZ2"/>
<reference evidence="3" key="3">
    <citation type="submission" date="2025-09" db="UniProtKB">
        <authorList>
            <consortium name="Ensembl"/>
        </authorList>
    </citation>
    <scope>IDENTIFICATION</scope>
</reference>
<evidence type="ECO:0000313" key="3">
    <source>
        <dbReference type="Ensembl" id="ENSCSAVP00000002490.1"/>
    </source>
</evidence>
<feature type="compositionally biased region" description="Basic and acidic residues" evidence="2">
    <location>
        <begin position="109"/>
        <end position="124"/>
    </location>
</feature>
<dbReference type="GO" id="GO:0045892">
    <property type="term" value="P:negative regulation of DNA-templated transcription"/>
    <property type="evidence" value="ECO:0007669"/>
    <property type="project" value="TreeGrafter"/>
</dbReference>
<keyword evidence="4" id="KW-1185">Reference proteome</keyword>
<dbReference type="InterPro" id="IPR006627">
    <property type="entry name" value="TDU_repeat"/>
</dbReference>
<feature type="compositionally biased region" description="Basic and acidic residues" evidence="2">
    <location>
        <begin position="66"/>
        <end position="82"/>
    </location>
</feature>
<evidence type="ECO:0008006" key="5">
    <source>
        <dbReference type="Google" id="ProtNLM"/>
    </source>
</evidence>
<dbReference type="PANTHER" id="PTHR17604:SF7">
    <property type="entry name" value="TONDU-DOMAIN-CONTAINING GROWTH INHIBITOR, ISOFORM A"/>
    <property type="match status" value="1"/>
</dbReference>
<dbReference type="InterPro" id="IPR028184">
    <property type="entry name" value="VGLL4"/>
</dbReference>
<evidence type="ECO:0000256" key="2">
    <source>
        <dbReference type="SAM" id="MobiDB-lite"/>
    </source>
</evidence>
<dbReference type="Proteomes" id="UP000007875">
    <property type="component" value="Unassembled WGS sequence"/>
</dbReference>
<feature type="compositionally biased region" description="Basic and acidic residues" evidence="2">
    <location>
        <begin position="31"/>
        <end position="40"/>
    </location>
</feature>
<evidence type="ECO:0000313" key="4">
    <source>
        <dbReference type="Proteomes" id="UP000007875"/>
    </source>
</evidence>
<comment type="function">
    <text evidence="1">May act as a specific coactivator for the mammalian TEFs.</text>
</comment>
<protein>
    <recommendedName>
        <fullName evidence="5">Histone deacetylase complex subunit SAP30 Sin3 binding domain-containing protein</fullName>
    </recommendedName>
</protein>
<sequence>MPTKHSGPYGHHHPTNPYTPRSRSPPNGVEDAARQVKREVSSPPSKRSSLVYTTPPHSKHQHPAARRADDERANRLKRKADEDEHDAGEKGALLKRKREITSDSNGSGVDEHFRRSLGDRYPKETELTQNSVSITATVEDHFQKALGNDLWSKL</sequence>
<accession>H2YAZ2</accession>
<feature type="compositionally biased region" description="Polar residues" evidence="2">
    <location>
        <begin position="16"/>
        <end position="25"/>
    </location>
</feature>
<dbReference type="PANTHER" id="PTHR17604">
    <property type="entry name" value="TRANSCRIPTION COFACTOR VESTIGIAL-LIKE PROTEIN 4"/>
    <property type="match status" value="1"/>
</dbReference>
<reference evidence="4" key="1">
    <citation type="submission" date="2003-08" db="EMBL/GenBank/DDBJ databases">
        <authorList>
            <person name="Birren B."/>
            <person name="Nusbaum C."/>
            <person name="Abebe A."/>
            <person name="Abouelleil A."/>
            <person name="Adekoya E."/>
            <person name="Ait-zahra M."/>
            <person name="Allen N."/>
            <person name="Allen T."/>
            <person name="An P."/>
            <person name="Anderson M."/>
            <person name="Anderson S."/>
            <person name="Arachchi H."/>
            <person name="Armbruster J."/>
            <person name="Bachantsang P."/>
            <person name="Baldwin J."/>
            <person name="Barry A."/>
            <person name="Bayul T."/>
            <person name="Blitshsteyn B."/>
            <person name="Bloom T."/>
            <person name="Blye J."/>
            <person name="Boguslavskiy L."/>
            <person name="Borowsky M."/>
            <person name="Boukhgalter B."/>
            <person name="Brunache A."/>
            <person name="Butler J."/>
            <person name="Calixte N."/>
            <person name="Calvo S."/>
            <person name="Camarata J."/>
            <person name="Campo K."/>
            <person name="Chang J."/>
            <person name="Cheshatsang Y."/>
            <person name="Citroen M."/>
            <person name="Collymore A."/>
            <person name="Considine T."/>
            <person name="Cook A."/>
            <person name="Cooke P."/>
            <person name="Corum B."/>
            <person name="Cuomo C."/>
            <person name="David R."/>
            <person name="Dawoe T."/>
            <person name="Degray S."/>
            <person name="Dodge S."/>
            <person name="Dooley K."/>
            <person name="Dorje P."/>
            <person name="Dorjee K."/>
            <person name="Dorris L."/>
            <person name="Duffey N."/>
            <person name="Dupes A."/>
            <person name="Elkins T."/>
            <person name="Engels R."/>
            <person name="Erickson J."/>
            <person name="Farina A."/>
            <person name="Faro S."/>
            <person name="Ferreira P."/>
            <person name="Fischer H."/>
            <person name="Fitzgerald M."/>
            <person name="Foley K."/>
            <person name="Gage D."/>
            <person name="Galagan J."/>
            <person name="Gearin G."/>
            <person name="Gnerre S."/>
            <person name="Gnirke A."/>
            <person name="Goyette A."/>
            <person name="Graham J."/>
            <person name="Grandbois E."/>
            <person name="Gyaltsen K."/>
            <person name="Hafez N."/>
            <person name="Hagopian D."/>
            <person name="Hagos B."/>
            <person name="Hall J."/>
            <person name="Hatcher B."/>
            <person name="Heller A."/>
            <person name="Higgins H."/>
            <person name="Honan T."/>
            <person name="Horn A."/>
            <person name="Houde N."/>
            <person name="Hughes L."/>
            <person name="Hulme W."/>
            <person name="Husby E."/>
            <person name="Iliev I."/>
            <person name="Jaffe D."/>
            <person name="Jones C."/>
            <person name="Kamal M."/>
            <person name="Kamat A."/>
            <person name="Kamvysselis M."/>
            <person name="Karlsson E."/>
            <person name="Kells C."/>
            <person name="Kieu A."/>
            <person name="Kisner P."/>
            <person name="Kodira C."/>
            <person name="Kulbokas E."/>
            <person name="Labutti K."/>
            <person name="Lama D."/>
            <person name="Landers T."/>
            <person name="Leger J."/>
            <person name="Levine S."/>
            <person name="Lewis D."/>
            <person name="Lewis T."/>
            <person name="Lindblad-toh K."/>
            <person name="Liu X."/>
            <person name="Lokyitsang T."/>
            <person name="Lokyitsang Y."/>
            <person name="Lucien O."/>
            <person name="Lui A."/>
            <person name="Ma L.J."/>
            <person name="Mabbitt R."/>
            <person name="Macdonald J."/>
            <person name="Maclean C."/>
            <person name="Major J."/>
            <person name="Manning J."/>
            <person name="Marabella R."/>
            <person name="Maru K."/>
            <person name="Matthews C."/>
            <person name="Mauceli E."/>
            <person name="Mccarthy M."/>
            <person name="Mcdonough S."/>
            <person name="Mcghee T."/>
            <person name="Meldrim J."/>
            <person name="Meneus L."/>
            <person name="Mesirov J."/>
            <person name="Mihalev A."/>
            <person name="Mihova T."/>
            <person name="Mikkelsen T."/>
            <person name="Mlenga V."/>
            <person name="Moru K."/>
            <person name="Mozes J."/>
            <person name="Mulrain L."/>
            <person name="Munson G."/>
            <person name="Naylor J."/>
            <person name="Newes C."/>
            <person name="Nguyen C."/>
            <person name="Nguyen N."/>
            <person name="Nguyen T."/>
            <person name="Nicol R."/>
            <person name="Nielsen C."/>
            <person name="Nizzari M."/>
            <person name="Norbu C."/>
            <person name="Norbu N."/>
            <person name="O'donnell P."/>
            <person name="Okoawo O."/>
            <person name="O'leary S."/>
            <person name="Omotosho B."/>
            <person name="O'neill K."/>
            <person name="Osman S."/>
            <person name="Parker S."/>
            <person name="Perrin D."/>
            <person name="Phunkhang P."/>
            <person name="Piqani B."/>
            <person name="Purcell S."/>
            <person name="Rachupka T."/>
            <person name="Ramasamy U."/>
            <person name="Rameau R."/>
            <person name="Ray V."/>
            <person name="Raymond C."/>
            <person name="Retta R."/>
            <person name="Richardson S."/>
            <person name="Rise C."/>
            <person name="Rodriguez J."/>
            <person name="Rogers J."/>
            <person name="Rogov P."/>
            <person name="Rutman M."/>
            <person name="Schupbach R."/>
            <person name="Seaman C."/>
            <person name="Settipalli S."/>
            <person name="Sharpe T."/>
            <person name="Sheridan J."/>
            <person name="Sherpa N."/>
            <person name="Shi J."/>
            <person name="Smirnov S."/>
            <person name="Smith C."/>
            <person name="Sougnez C."/>
            <person name="Spencer B."/>
            <person name="Stalker J."/>
            <person name="Stange-thomann N."/>
            <person name="Stavropoulos S."/>
            <person name="Stetson K."/>
            <person name="Stone C."/>
            <person name="Stone S."/>
            <person name="Stubbs M."/>
            <person name="Talamas J."/>
            <person name="Tchuinga P."/>
            <person name="Tenzing P."/>
            <person name="Tesfaye S."/>
            <person name="Theodore J."/>
            <person name="Thoulutsang Y."/>
            <person name="Topham K."/>
            <person name="Towey S."/>
            <person name="Tsamla T."/>
            <person name="Tsomo N."/>
            <person name="Vallee D."/>
            <person name="Vassiliev H."/>
            <person name="Venkataraman V."/>
            <person name="Vinson J."/>
            <person name="Vo A."/>
            <person name="Wade C."/>
            <person name="Wang S."/>
            <person name="Wangchuk T."/>
            <person name="Wangdi T."/>
            <person name="Whittaker C."/>
            <person name="Wilkinson J."/>
            <person name="Wu Y."/>
            <person name="Wyman D."/>
            <person name="Yadav S."/>
            <person name="Yang S."/>
            <person name="Yang X."/>
            <person name="Yeager S."/>
            <person name="Yee E."/>
            <person name="Young G."/>
            <person name="Zainoun J."/>
            <person name="Zembeck L."/>
            <person name="Zimmer A."/>
            <person name="Zody M."/>
            <person name="Lander E."/>
        </authorList>
    </citation>
    <scope>NUCLEOTIDE SEQUENCE [LARGE SCALE GENOMIC DNA]</scope>
</reference>
<dbReference type="Ensembl" id="ENSCSAVT00000002531.1">
    <property type="protein sequence ID" value="ENSCSAVP00000002490.1"/>
    <property type="gene ID" value="ENSCSAVG00000001471.1"/>
</dbReference>
<dbReference type="eggNOG" id="ENOG502QTV3">
    <property type="taxonomic scope" value="Eukaryota"/>
</dbReference>